<dbReference type="AlphaFoldDB" id="A0A0F9S5D8"/>
<proteinExistence type="predicted"/>
<evidence type="ECO:0000313" key="2">
    <source>
        <dbReference type="EMBL" id="KKN32276.1"/>
    </source>
</evidence>
<keyword evidence="1" id="KW-0175">Coiled coil</keyword>
<protein>
    <submittedName>
        <fullName evidence="2">Uncharacterized protein</fullName>
    </submittedName>
</protein>
<gene>
    <name evidence="2" type="ORF">LCGC14_0815560</name>
</gene>
<comment type="caution">
    <text evidence="2">The sequence shown here is derived from an EMBL/GenBank/DDBJ whole genome shotgun (WGS) entry which is preliminary data.</text>
</comment>
<sequence>MKPGLTQWFDGVIHYYTTILKKTEKLHDCAIEDEWVDLGCTTKALIKATNNTLHIFNNMREAMIETDDSIETRIEKQDLRIKELRKELNSMVNEVCDESVPKPVLKLVVNNGPIKTNFKRSPKNNS</sequence>
<evidence type="ECO:0000256" key="1">
    <source>
        <dbReference type="SAM" id="Coils"/>
    </source>
</evidence>
<feature type="coiled-coil region" evidence="1">
    <location>
        <begin position="67"/>
        <end position="94"/>
    </location>
</feature>
<organism evidence="2">
    <name type="scientific">marine sediment metagenome</name>
    <dbReference type="NCBI Taxonomy" id="412755"/>
    <lineage>
        <taxon>unclassified sequences</taxon>
        <taxon>metagenomes</taxon>
        <taxon>ecological metagenomes</taxon>
    </lineage>
</organism>
<accession>A0A0F9S5D8</accession>
<name>A0A0F9S5D8_9ZZZZ</name>
<reference evidence="2" key="1">
    <citation type="journal article" date="2015" name="Nature">
        <title>Complex archaea that bridge the gap between prokaryotes and eukaryotes.</title>
        <authorList>
            <person name="Spang A."/>
            <person name="Saw J.H."/>
            <person name="Jorgensen S.L."/>
            <person name="Zaremba-Niedzwiedzka K."/>
            <person name="Martijn J."/>
            <person name="Lind A.E."/>
            <person name="van Eijk R."/>
            <person name="Schleper C."/>
            <person name="Guy L."/>
            <person name="Ettema T.J."/>
        </authorList>
    </citation>
    <scope>NUCLEOTIDE SEQUENCE</scope>
</reference>
<dbReference type="EMBL" id="LAZR01002263">
    <property type="protein sequence ID" value="KKN32276.1"/>
    <property type="molecule type" value="Genomic_DNA"/>
</dbReference>